<sequence length="172" mass="19815">MNKDEIIASLNKIHSAFWETAIQLPNPTISINGKWSVCQNVQHITIALLRVSNFLALPKSSIKSDYGLSERASSSYEISFKVFRNTLENGIKTTEAFMPETNLETSIIELVRQGKDTLDTFISNLKNWSEEEFEMYNCPHPVFGKITVREILYFTIYHAQHHNETINKMNEK</sequence>
<dbReference type="RefSeq" id="WP_066436855.1">
    <property type="nucleotide sequence ID" value="NZ_LZRN01000038.1"/>
</dbReference>
<protein>
    <submittedName>
        <fullName evidence="2">DinB family protein</fullName>
    </submittedName>
</protein>
<accession>A0A1A7R102</accession>
<keyword evidence="3" id="KW-1185">Reference proteome</keyword>
<comment type="caution">
    <text evidence="2">The sequence shown here is derived from an EMBL/GenBank/DDBJ whole genome shotgun (WGS) entry which is preliminary data.</text>
</comment>
<dbReference type="STRING" id="49280.A9996_15030"/>
<dbReference type="Proteomes" id="UP000248987">
    <property type="component" value="Unassembled WGS sequence"/>
</dbReference>
<evidence type="ECO:0000313" key="3">
    <source>
        <dbReference type="Proteomes" id="UP000248987"/>
    </source>
</evidence>
<gene>
    <name evidence="2" type="ORF">LX77_03557</name>
</gene>
<dbReference type="SUPFAM" id="SSF109854">
    <property type="entry name" value="DinB/YfiT-like putative metalloenzymes"/>
    <property type="match status" value="1"/>
</dbReference>
<name>A0A1A7R102_9FLAO</name>
<dbReference type="OrthoDB" id="954225at2"/>
<dbReference type="EMBL" id="QLLQ01000022">
    <property type="protein sequence ID" value="RAJ19198.1"/>
    <property type="molecule type" value="Genomic_DNA"/>
</dbReference>
<evidence type="ECO:0000259" key="1">
    <source>
        <dbReference type="Pfam" id="PF12867"/>
    </source>
</evidence>
<evidence type="ECO:0000313" key="2">
    <source>
        <dbReference type="EMBL" id="RAJ19198.1"/>
    </source>
</evidence>
<dbReference type="InterPro" id="IPR034660">
    <property type="entry name" value="DinB/YfiT-like"/>
</dbReference>
<feature type="domain" description="DinB-like" evidence="1">
    <location>
        <begin position="30"/>
        <end position="166"/>
    </location>
</feature>
<organism evidence="2 3">
    <name type="scientific">Gelidibacter algens</name>
    <dbReference type="NCBI Taxonomy" id="49280"/>
    <lineage>
        <taxon>Bacteria</taxon>
        <taxon>Pseudomonadati</taxon>
        <taxon>Bacteroidota</taxon>
        <taxon>Flavobacteriia</taxon>
        <taxon>Flavobacteriales</taxon>
        <taxon>Flavobacteriaceae</taxon>
        <taxon>Gelidibacter</taxon>
    </lineage>
</organism>
<proteinExistence type="predicted"/>
<dbReference type="Pfam" id="PF12867">
    <property type="entry name" value="DinB_2"/>
    <property type="match status" value="1"/>
</dbReference>
<dbReference type="InterPro" id="IPR024775">
    <property type="entry name" value="DinB-like"/>
</dbReference>
<reference evidence="2 3" key="1">
    <citation type="submission" date="2018-06" db="EMBL/GenBank/DDBJ databases">
        <title>Genomic Encyclopedia of Archaeal and Bacterial Type Strains, Phase II (KMG-II): from individual species to whole genera.</title>
        <authorList>
            <person name="Goeker M."/>
        </authorList>
    </citation>
    <scope>NUCLEOTIDE SEQUENCE [LARGE SCALE GENOMIC DNA]</scope>
    <source>
        <strain evidence="2 3">DSM 12408</strain>
    </source>
</reference>
<dbReference type="AlphaFoldDB" id="A0A1A7R102"/>
<dbReference type="Gene3D" id="1.20.120.450">
    <property type="entry name" value="dinb family like domain"/>
    <property type="match status" value="1"/>
</dbReference>